<dbReference type="InterPro" id="IPR034164">
    <property type="entry name" value="Pepsin-like_dom"/>
</dbReference>
<dbReference type="PROSITE" id="PS51767">
    <property type="entry name" value="PEPTIDASE_A1"/>
    <property type="match status" value="1"/>
</dbReference>
<comment type="similarity">
    <text evidence="1">Belongs to the peptidase A1 family.</text>
</comment>
<evidence type="ECO:0000313" key="4">
    <source>
        <dbReference type="EMBL" id="KER32299.1"/>
    </source>
</evidence>
<dbReference type="CTD" id="20315902"/>
<dbReference type="PANTHER" id="PTHR47966">
    <property type="entry name" value="BETA-SITE APP-CLEAVING ENZYME, ISOFORM A-RELATED"/>
    <property type="match status" value="1"/>
</dbReference>
<protein>
    <recommendedName>
        <fullName evidence="3">Peptidase A1 domain-containing protein</fullName>
    </recommendedName>
</protein>
<proteinExistence type="inferred from homology"/>
<dbReference type="InterPro" id="IPR001461">
    <property type="entry name" value="Aspartic_peptidase_A1"/>
</dbReference>
<reference evidence="4 5" key="1">
    <citation type="submission" date="2013-11" db="EMBL/GenBank/DDBJ databases">
        <title>Opisthorchis viverrini - life in the bile duct.</title>
        <authorList>
            <person name="Young N.D."/>
            <person name="Nagarajan N."/>
            <person name="Lin S.J."/>
            <person name="Korhonen P.K."/>
            <person name="Jex A.R."/>
            <person name="Hall R.S."/>
            <person name="Safavi-Hemami H."/>
            <person name="Kaewkong W."/>
            <person name="Bertrand D."/>
            <person name="Gao S."/>
            <person name="Seet Q."/>
            <person name="Wongkham S."/>
            <person name="Teh B.T."/>
            <person name="Wongkham C."/>
            <person name="Intapan P.M."/>
            <person name="Maleewong W."/>
            <person name="Yang X."/>
            <person name="Hu M."/>
            <person name="Wang Z."/>
            <person name="Hofmann A."/>
            <person name="Sternberg P.W."/>
            <person name="Tan P."/>
            <person name="Wang J."/>
            <person name="Gasser R.B."/>
        </authorList>
    </citation>
    <scope>NUCLEOTIDE SEQUENCE [LARGE SCALE GENOMIC DNA]</scope>
</reference>
<dbReference type="InterPro" id="IPR033121">
    <property type="entry name" value="PEPTIDASE_A1"/>
</dbReference>
<dbReference type="CDD" id="cd05471">
    <property type="entry name" value="pepsin_like"/>
    <property type="match status" value="1"/>
</dbReference>
<feature type="transmembrane region" description="Helical" evidence="2">
    <location>
        <begin position="267"/>
        <end position="294"/>
    </location>
</feature>
<dbReference type="Gene3D" id="2.40.70.10">
    <property type="entry name" value="Acid Proteases"/>
    <property type="match status" value="2"/>
</dbReference>
<dbReference type="GeneID" id="20315902"/>
<dbReference type="RefSeq" id="XP_009164044.1">
    <property type="nucleotide sequence ID" value="XM_009165780.1"/>
</dbReference>
<feature type="domain" description="Peptidase A1" evidence="3">
    <location>
        <begin position="1"/>
        <end position="341"/>
    </location>
</feature>
<keyword evidence="5" id="KW-1185">Reference proteome</keyword>
<dbReference type="Proteomes" id="UP000054324">
    <property type="component" value="Unassembled WGS sequence"/>
</dbReference>
<dbReference type="SUPFAM" id="SSF50630">
    <property type="entry name" value="Acid proteases"/>
    <property type="match status" value="1"/>
</dbReference>
<gene>
    <name evidence="4" type="ORF">T265_01714</name>
</gene>
<dbReference type="InterPro" id="IPR021109">
    <property type="entry name" value="Peptidase_aspartic_dom_sf"/>
</dbReference>
<dbReference type="AlphaFoldDB" id="A0A075AIV6"/>
<keyword evidence="2" id="KW-0812">Transmembrane</keyword>
<name>A0A075AIV6_OPIVI</name>
<evidence type="ECO:0000256" key="2">
    <source>
        <dbReference type="SAM" id="Phobius"/>
    </source>
</evidence>
<dbReference type="EMBL" id="KL596636">
    <property type="protein sequence ID" value="KER32299.1"/>
    <property type="molecule type" value="Genomic_DNA"/>
</dbReference>
<evidence type="ECO:0000259" key="3">
    <source>
        <dbReference type="PROSITE" id="PS51767"/>
    </source>
</evidence>
<accession>A0A075AIV6</accession>
<organism evidence="4 5">
    <name type="scientific">Opisthorchis viverrini</name>
    <name type="common">Southeast Asian liver fluke</name>
    <dbReference type="NCBI Taxonomy" id="6198"/>
    <lineage>
        <taxon>Eukaryota</taxon>
        <taxon>Metazoa</taxon>
        <taxon>Spiralia</taxon>
        <taxon>Lophotrochozoa</taxon>
        <taxon>Platyhelminthes</taxon>
        <taxon>Trematoda</taxon>
        <taxon>Digenea</taxon>
        <taxon>Opisthorchiida</taxon>
        <taxon>Opisthorchiata</taxon>
        <taxon>Opisthorchiidae</taxon>
        <taxon>Opisthorchis</taxon>
    </lineage>
</organism>
<dbReference type="PANTHER" id="PTHR47966:SF51">
    <property type="entry name" value="BETA-SITE APP-CLEAVING ENZYME, ISOFORM A-RELATED"/>
    <property type="match status" value="1"/>
</dbReference>
<dbReference type="OrthoDB" id="2747330at2759"/>
<keyword evidence="2" id="KW-1133">Transmembrane helix</keyword>
<dbReference type="Pfam" id="PF00026">
    <property type="entry name" value="Asp"/>
    <property type="match status" value="1"/>
</dbReference>
<dbReference type="KEGG" id="ovi:T265_01714"/>
<sequence>MGRQPFMVLLDTGGWTRWIPSIKSTSAEFAYRNKYTGQPETSISLNQEFETSYSGEKYRGHVVTDELWVGRVFPQFKFVVVMESTGAVDKREGYDGIIGMRRPPSNDGRCEFSNTTILDYIVEAGIVTDAIFTFRFCGEKGVRGDSWFIHGNLEFGGTRTEYYHPPIVSLSLYQGTQWVVDITSIEYGDLLLCERCLAYADTGSPDTYAPAEASNKILETLTVDKHVHGLLHVPAHKLNQVRPLRIKLASRIFTVPSQELTRFVSDYLSVFAFQGLLISYEILFAYMCLFLYFLQVWNVGFYHFAIQIEPDTSEKTWTLGVSLLRHFYLLFDQQNNQMGFAAHYNNYARIGTRPFKRAVMHAEMEPIDPDSTARDVEDYL</sequence>
<evidence type="ECO:0000313" key="5">
    <source>
        <dbReference type="Proteomes" id="UP000054324"/>
    </source>
</evidence>
<dbReference type="GO" id="GO:0004190">
    <property type="term" value="F:aspartic-type endopeptidase activity"/>
    <property type="evidence" value="ECO:0007669"/>
    <property type="project" value="InterPro"/>
</dbReference>
<keyword evidence="2" id="KW-0472">Membrane</keyword>
<dbReference type="GO" id="GO:0006508">
    <property type="term" value="P:proteolysis"/>
    <property type="evidence" value="ECO:0007669"/>
    <property type="project" value="InterPro"/>
</dbReference>
<evidence type="ECO:0000256" key="1">
    <source>
        <dbReference type="ARBA" id="ARBA00007447"/>
    </source>
</evidence>